<dbReference type="EMBL" id="JACCBD010000001">
    <property type="protein sequence ID" value="NYD26084.1"/>
    <property type="molecule type" value="Genomic_DNA"/>
</dbReference>
<proteinExistence type="predicted"/>
<keyword evidence="2" id="KW-1185">Reference proteome</keyword>
<name>A0A852RCL0_9MICO</name>
<sequence>MAELYTKDDVRVWGSLGGAVFWAPKGTALPETFDEALDPAFTPVGILSEDGVNEGLSVDTNKIKGWPGGQTVRVTNTSTEKTIGFTMLENSPLAAELYYGADKVVKAGTGARIDIPEAVGVVEGTAVIEKHDGDVVERRCIELGQVSERGDQSSNNEDAAGKEVTLESVGKDYILTNAPAFVEAAVTVP</sequence>
<evidence type="ECO:0000313" key="1">
    <source>
        <dbReference type="EMBL" id="NYD26084.1"/>
    </source>
</evidence>
<reference evidence="1 2" key="1">
    <citation type="submission" date="2020-07" db="EMBL/GenBank/DDBJ databases">
        <title>Sequencing the genomes of 1000 actinobacteria strains.</title>
        <authorList>
            <person name="Klenk H.-P."/>
        </authorList>
    </citation>
    <scope>NUCLEOTIDE SEQUENCE [LARGE SCALE GENOMIC DNA]</scope>
    <source>
        <strain evidence="1 2">DSM 17380</strain>
    </source>
</reference>
<protein>
    <recommendedName>
        <fullName evidence="3">Phage tail protein</fullName>
    </recommendedName>
</protein>
<dbReference type="AlphaFoldDB" id="A0A852RCL0"/>
<dbReference type="InterPro" id="IPR058154">
    <property type="entry name" value="Bxb1_TTP-like"/>
</dbReference>
<dbReference type="Proteomes" id="UP000586095">
    <property type="component" value="Unassembled WGS sequence"/>
</dbReference>
<dbReference type="RefSeq" id="WP_185986417.1">
    <property type="nucleotide sequence ID" value="NZ_BAAALZ010000002.1"/>
</dbReference>
<evidence type="ECO:0008006" key="3">
    <source>
        <dbReference type="Google" id="ProtNLM"/>
    </source>
</evidence>
<dbReference type="Pfam" id="PF25681">
    <property type="entry name" value="Phage_TTP_17"/>
    <property type="match status" value="1"/>
</dbReference>
<accession>A0A852RCL0</accession>
<gene>
    <name evidence="1" type="ORF">BJ960_000887</name>
</gene>
<comment type="caution">
    <text evidence="1">The sequence shown here is derived from an EMBL/GenBank/DDBJ whole genome shotgun (WGS) entry which is preliminary data.</text>
</comment>
<organism evidence="1 2">
    <name type="scientific">Leucobacter aridicollis</name>
    <dbReference type="NCBI Taxonomy" id="283878"/>
    <lineage>
        <taxon>Bacteria</taxon>
        <taxon>Bacillati</taxon>
        <taxon>Actinomycetota</taxon>
        <taxon>Actinomycetes</taxon>
        <taxon>Micrococcales</taxon>
        <taxon>Microbacteriaceae</taxon>
        <taxon>Leucobacter</taxon>
    </lineage>
</organism>
<evidence type="ECO:0000313" key="2">
    <source>
        <dbReference type="Proteomes" id="UP000586095"/>
    </source>
</evidence>